<name>A0A6M8U5Y3_9GAMM</name>
<dbReference type="InterPro" id="IPR036291">
    <property type="entry name" value="NAD(P)-bd_dom_sf"/>
</dbReference>
<reference evidence="3 4" key="1">
    <citation type="submission" date="2020-06" db="EMBL/GenBank/DDBJ databases">
        <title>Genome sequence of Paramixta manurensis strain PD-1.</title>
        <authorList>
            <person name="Lee C.W."/>
            <person name="Kim J."/>
        </authorList>
    </citation>
    <scope>NUCLEOTIDE SEQUENCE [LARGE SCALE GENOMIC DNA]</scope>
    <source>
        <strain evidence="3 4">PD-1</strain>
    </source>
</reference>
<dbReference type="SUPFAM" id="SSF51735">
    <property type="entry name" value="NAD(P)-binding Rossmann-fold domains"/>
    <property type="match status" value="1"/>
</dbReference>
<dbReference type="AlphaFoldDB" id="A0A6M8U5Y3"/>
<feature type="domain" description="NAD-dependent epimerase/dehydratase" evidence="2">
    <location>
        <begin position="3"/>
        <end position="116"/>
    </location>
</feature>
<accession>A0A6M8U5Y3</accession>
<dbReference type="Proteomes" id="UP000505325">
    <property type="component" value="Chromosome"/>
</dbReference>
<dbReference type="RefSeq" id="WP_173633104.1">
    <property type="nucleotide sequence ID" value="NZ_CP054212.1"/>
</dbReference>
<comment type="subcellular location">
    <subcellularLocation>
        <location evidence="1">Membrane</location>
    </subcellularLocation>
</comment>
<dbReference type="PANTHER" id="PTHR14097:SF8">
    <property type="entry name" value="NAD(P)-BINDING DOMAIN-CONTAINING PROTEIN"/>
    <property type="match status" value="1"/>
</dbReference>
<sequence>MKVLILGATGMVGQGVLLACLQSTQVKEILLLVRRSPTLVIDDPRVRIVVCSDLSKVDSLADAGCDVDACFFCIGVSAVGMEEARYRQITYDMTLNVARQLANSRPEMTFIYVSGSGADSSEQGRVMWARVRGQTENALRQLPFKQVIIFRPGIIIPGKGIRSSTRLYRWTYRLLGPLFLLIRPWSKGTILTTEVVGKAMLNSVGRQDVQGIMTTQDIDRLADSGR</sequence>
<dbReference type="InterPro" id="IPR001509">
    <property type="entry name" value="Epimerase_deHydtase"/>
</dbReference>
<dbReference type="PROSITE" id="PS51257">
    <property type="entry name" value="PROKAR_LIPOPROTEIN"/>
    <property type="match status" value="1"/>
</dbReference>
<protein>
    <submittedName>
        <fullName evidence="3">NAD(P)H-binding protein</fullName>
    </submittedName>
</protein>
<evidence type="ECO:0000259" key="2">
    <source>
        <dbReference type="Pfam" id="PF01370"/>
    </source>
</evidence>
<dbReference type="Gene3D" id="3.40.50.720">
    <property type="entry name" value="NAD(P)-binding Rossmann-like Domain"/>
    <property type="match status" value="1"/>
</dbReference>
<dbReference type="Pfam" id="PF01370">
    <property type="entry name" value="Epimerase"/>
    <property type="match status" value="1"/>
</dbReference>
<evidence type="ECO:0000313" key="3">
    <source>
        <dbReference type="EMBL" id="QKJ86066.1"/>
    </source>
</evidence>
<proteinExistence type="predicted"/>
<keyword evidence="4" id="KW-1185">Reference proteome</keyword>
<evidence type="ECO:0000256" key="1">
    <source>
        <dbReference type="ARBA" id="ARBA00004370"/>
    </source>
</evidence>
<dbReference type="PANTHER" id="PTHR14097">
    <property type="entry name" value="OXIDOREDUCTASE HTATIP2"/>
    <property type="match status" value="1"/>
</dbReference>
<organism evidence="3 4">
    <name type="scientific">Paramixta manurensis</name>
    <dbReference type="NCBI Taxonomy" id="2740817"/>
    <lineage>
        <taxon>Bacteria</taxon>
        <taxon>Pseudomonadati</taxon>
        <taxon>Pseudomonadota</taxon>
        <taxon>Gammaproteobacteria</taxon>
        <taxon>Enterobacterales</taxon>
        <taxon>Erwiniaceae</taxon>
        <taxon>Paramixta</taxon>
    </lineage>
</organism>
<dbReference type="EMBL" id="CP054212">
    <property type="protein sequence ID" value="QKJ86066.1"/>
    <property type="molecule type" value="Genomic_DNA"/>
</dbReference>
<dbReference type="KEGG" id="pmak:PMPD1_1100"/>
<evidence type="ECO:0000313" key="4">
    <source>
        <dbReference type="Proteomes" id="UP000505325"/>
    </source>
</evidence>
<gene>
    <name evidence="3" type="ORF">PMPD1_1100</name>
</gene>